<organism evidence="3 4">
    <name type="scientific">Pseudomassariella vexata</name>
    <dbReference type="NCBI Taxonomy" id="1141098"/>
    <lineage>
        <taxon>Eukaryota</taxon>
        <taxon>Fungi</taxon>
        <taxon>Dikarya</taxon>
        <taxon>Ascomycota</taxon>
        <taxon>Pezizomycotina</taxon>
        <taxon>Sordariomycetes</taxon>
        <taxon>Xylariomycetidae</taxon>
        <taxon>Amphisphaeriales</taxon>
        <taxon>Pseudomassariaceae</taxon>
        <taxon>Pseudomassariella</taxon>
    </lineage>
</organism>
<name>A0A1Y2DNQ8_9PEZI</name>
<proteinExistence type="predicted"/>
<feature type="region of interest" description="Disordered" evidence="2">
    <location>
        <begin position="303"/>
        <end position="333"/>
    </location>
</feature>
<dbReference type="EMBL" id="MCFJ01000011">
    <property type="protein sequence ID" value="ORY60921.1"/>
    <property type="molecule type" value="Genomic_DNA"/>
</dbReference>
<dbReference type="OrthoDB" id="4788580at2759"/>
<evidence type="ECO:0000256" key="2">
    <source>
        <dbReference type="SAM" id="MobiDB-lite"/>
    </source>
</evidence>
<dbReference type="GeneID" id="63780913"/>
<keyword evidence="1" id="KW-0175">Coiled coil</keyword>
<sequence>MDTGGNPVTLDGVLLTEYPATHDVFCNNAANAELFQILTEVYNSTEQPEARSKLVTLLFSFLEDGISHSNFLSSEVAMHKARADNLQTNFNKLTAQFMEASAEASAARAVRPAGPGKKKAQDNVEKFSGDQNVQSGERQRAFRAWKNSLIYKLDEDTDDYPTEESKIKYAASRTNGSAADMVSGILLAVADRIPFHQWQWQSLDDMLKALGAIYDVTNPVKDAEDALSTLRMGGLSWPEFYGKFCQYHALLKYDNSSKVAQLSHKVSDDLANAVALQVSTPAPDDVTAWVHLYSTLFDNQQRLKTRNAGGGNDREGNRGSTQNQTPKDPDVMEIDKINSIV</sequence>
<protein>
    <submittedName>
        <fullName evidence="3">Uncharacterized protein</fullName>
    </submittedName>
</protein>
<feature type="coiled-coil region" evidence="1">
    <location>
        <begin position="76"/>
        <end position="103"/>
    </location>
</feature>
<reference evidence="3 4" key="1">
    <citation type="submission" date="2016-07" db="EMBL/GenBank/DDBJ databases">
        <title>Pervasive Adenine N6-methylation of Active Genes in Fungi.</title>
        <authorList>
            <consortium name="DOE Joint Genome Institute"/>
            <person name="Mondo S.J."/>
            <person name="Dannebaum R.O."/>
            <person name="Kuo R.C."/>
            <person name="Labutti K."/>
            <person name="Haridas S."/>
            <person name="Kuo A."/>
            <person name="Salamov A."/>
            <person name="Ahrendt S.R."/>
            <person name="Lipzen A."/>
            <person name="Sullivan W."/>
            <person name="Andreopoulos W.B."/>
            <person name="Clum A."/>
            <person name="Lindquist E."/>
            <person name="Daum C."/>
            <person name="Ramamoorthy G.K."/>
            <person name="Gryganskyi A."/>
            <person name="Culley D."/>
            <person name="Magnuson J.K."/>
            <person name="James T.Y."/>
            <person name="O'Malley M.A."/>
            <person name="Stajich J.E."/>
            <person name="Spatafora J.W."/>
            <person name="Visel A."/>
            <person name="Grigoriev I.V."/>
        </authorList>
    </citation>
    <scope>NUCLEOTIDE SEQUENCE [LARGE SCALE GENOMIC DNA]</scope>
    <source>
        <strain evidence="3 4">CBS 129021</strain>
    </source>
</reference>
<feature type="compositionally biased region" description="Basic and acidic residues" evidence="2">
    <location>
        <begin position="119"/>
        <end position="128"/>
    </location>
</feature>
<evidence type="ECO:0000313" key="3">
    <source>
        <dbReference type="EMBL" id="ORY60921.1"/>
    </source>
</evidence>
<dbReference type="STRING" id="1141098.A0A1Y2DNQ8"/>
<evidence type="ECO:0000313" key="4">
    <source>
        <dbReference type="Proteomes" id="UP000193689"/>
    </source>
</evidence>
<dbReference type="InParanoid" id="A0A1Y2DNQ8"/>
<comment type="caution">
    <text evidence="3">The sequence shown here is derived from an EMBL/GenBank/DDBJ whole genome shotgun (WGS) entry which is preliminary data.</text>
</comment>
<dbReference type="Proteomes" id="UP000193689">
    <property type="component" value="Unassembled WGS sequence"/>
</dbReference>
<gene>
    <name evidence="3" type="ORF">BCR38DRAFT_49292</name>
</gene>
<evidence type="ECO:0000256" key="1">
    <source>
        <dbReference type="SAM" id="Coils"/>
    </source>
</evidence>
<keyword evidence="4" id="KW-1185">Reference proteome</keyword>
<feature type="region of interest" description="Disordered" evidence="2">
    <location>
        <begin position="109"/>
        <end position="135"/>
    </location>
</feature>
<dbReference type="AlphaFoldDB" id="A0A1Y2DNQ8"/>
<accession>A0A1Y2DNQ8</accession>
<dbReference type="RefSeq" id="XP_040713148.1">
    <property type="nucleotide sequence ID" value="XM_040864701.1"/>
</dbReference>